<dbReference type="Proteomes" id="UP000783686">
    <property type="component" value="Unassembled WGS sequence"/>
</dbReference>
<dbReference type="Gene3D" id="2.120.10.80">
    <property type="entry name" value="Kelch-type beta propeller"/>
    <property type="match status" value="2"/>
</dbReference>
<keyword evidence="1" id="KW-0880">Kelch repeat</keyword>
<reference evidence="4" key="1">
    <citation type="submission" date="2020-09" db="EMBL/GenBank/DDBJ databases">
        <authorList>
            <person name="Kikuchi T."/>
        </authorList>
    </citation>
    <scope>NUCLEOTIDE SEQUENCE</scope>
    <source>
        <strain evidence="4">SH1</strain>
    </source>
</reference>
<dbReference type="Proteomes" id="UP000614601">
    <property type="component" value="Unassembled WGS sequence"/>
</dbReference>
<dbReference type="InterPro" id="IPR051746">
    <property type="entry name" value="Kelch_domain_containing_8"/>
</dbReference>
<dbReference type="EMBL" id="CAJFCW020000001">
    <property type="protein sequence ID" value="CAG9083529.1"/>
    <property type="molecule type" value="Genomic_DNA"/>
</dbReference>
<evidence type="ECO:0000313" key="4">
    <source>
        <dbReference type="EMBL" id="CAD5206889.1"/>
    </source>
</evidence>
<gene>
    <name evidence="4" type="ORF">BOKJ2_LOCUS1573</name>
</gene>
<evidence type="ECO:0000256" key="2">
    <source>
        <dbReference type="ARBA" id="ARBA00022737"/>
    </source>
</evidence>
<dbReference type="Pfam" id="PF01344">
    <property type="entry name" value="Kelch_1"/>
    <property type="match status" value="1"/>
</dbReference>
<accession>A0A811JUW2</accession>
<keyword evidence="2" id="KW-0677">Repeat</keyword>
<sequence length="305" mass="33910">MSKLIRNGFMIVVLGGATASAEDGCLKSIEISRNGQAFEPQKFSLHEKRRSPAVFYRDSKIIVAGGCKNKGEHLNSMEIIDKNNVNTIKPNVFEDGFSCSAFCVDKNNNGLVFGGFNLTGCLNSTYKLFKDNVEKGTNLSTDLKNATAVTTNDNIVYIIGGWDGKRTLDTVFTYKEDKLQYESRLPYSVEGHTSTYHNDFIVNIGGFDGISVISTISIYKVKTRKTEMLETKLQIARENHSTVIFEQAGTTIILVMGGWDGQQALKHCEAFKVTSESPYLTSIEWRHNLNEARNRPAAIVIPVQL</sequence>
<proteinExistence type="predicted"/>
<evidence type="ECO:0000256" key="3">
    <source>
        <dbReference type="SAM" id="SignalP"/>
    </source>
</evidence>
<dbReference type="InterPro" id="IPR006652">
    <property type="entry name" value="Kelch_1"/>
</dbReference>
<dbReference type="SUPFAM" id="SSF50965">
    <property type="entry name" value="Galactose oxidase, central domain"/>
    <property type="match status" value="1"/>
</dbReference>
<dbReference type="InterPro" id="IPR011043">
    <property type="entry name" value="Gal_Oxase/kelch_b-propeller"/>
</dbReference>
<dbReference type="PANTHER" id="PTHR46260">
    <property type="entry name" value="RING-TYPE DOMAIN-CONTAINING PROTEIN"/>
    <property type="match status" value="1"/>
</dbReference>
<protein>
    <submittedName>
        <fullName evidence="4">Uncharacterized protein</fullName>
    </submittedName>
</protein>
<evidence type="ECO:0000256" key="1">
    <source>
        <dbReference type="ARBA" id="ARBA00022441"/>
    </source>
</evidence>
<evidence type="ECO:0000313" key="5">
    <source>
        <dbReference type="Proteomes" id="UP000614601"/>
    </source>
</evidence>
<keyword evidence="3" id="KW-0732">Signal</keyword>
<organism evidence="4 5">
    <name type="scientific">Bursaphelenchus okinawaensis</name>
    <dbReference type="NCBI Taxonomy" id="465554"/>
    <lineage>
        <taxon>Eukaryota</taxon>
        <taxon>Metazoa</taxon>
        <taxon>Ecdysozoa</taxon>
        <taxon>Nematoda</taxon>
        <taxon>Chromadorea</taxon>
        <taxon>Rhabditida</taxon>
        <taxon>Tylenchina</taxon>
        <taxon>Tylenchomorpha</taxon>
        <taxon>Aphelenchoidea</taxon>
        <taxon>Aphelenchoididae</taxon>
        <taxon>Bursaphelenchus</taxon>
    </lineage>
</organism>
<feature type="signal peptide" evidence="3">
    <location>
        <begin position="1"/>
        <end position="19"/>
    </location>
</feature>
<dbReference type="AlphaFoldDB" id="A0A811JUW2"/>
<comment type="caution">
    <text evidence="4">The sequence shown here is derived from an EMBL/GenBank/DDBJ whole genome shotgun (WGS) entry which is preliminary data.</text>
</comment>
<feature type="chain" id="PRO_5036408217" evidence="3">
    <location>
        <begin position="20"/>
        <end position="305"/>
    </location>
</feature>
<dbReference type="EMBL" id="CAJFDH010000001">
    <property type="protein sequence ID" value="CAD5206889.1"/>
    <property type="molecule type" value="Genomic_DNA"/>
</dbReference>
<dbReference type="PANTHER" id="PTHR46260:SF3">
    <property type="entry name" value="RING-TYPE DOMAIN-CONTAINING PROTEIN"/>
    <property type="match status" value="1"/>
</dbReference>
<dbReference type="SMART" id="SM00612">
    <property type="entry name" value="Kelch"/>
    <property type="match status" value="4"/>
</dbReference>
<dbReference type="OrthoDB" id="45365at2759"/>
<name>A0A811JUW2_9BILA</name>
<keyword evidence="5" id="KW-1185">Reference proteome</keyword>
<dbReference type="InterPro" id="IPR015915">
    <property type="entry name" value="Kelch-typ_b-propeller"/>
</dbReference>